<dbReference type="Proteomes" id="UP000661691">
    <property type="component" value="Unassembled WGS sequence"/>
</dbReference>
<protein>
    <submittedName>
        <fullName evidence="3">LLM class flavin-dependent oxidoreductase</fullName>
    </submittedName>
</protein>
<dbReference type="EMBL" id="JACXAH010000030">
    <property type="protein sequence ID" value="MBD1373610.1"/>
    <property type="molecule type" value="Genomic_DNA"/>
</dbReference>
<proteinExistence type="predicted"/>
<dbReference type="RefSeq" id="WP_191138833.1">
    <property type="nucleotide sequence ID" value="NZ_JACXAG020000001.1"/>
</dbReference>
<accession>A0A926NDW4</accession>
<dbReference type="InterPro" id="IPR036661">
    <property type="entry name" value="Luciferase-like_sf"/>
</dbReference>
<name>A0A926NDW4_9BACL</name>
<dbReference type="PANTHER" id="PTHR30137:SF19">
    <property type="entry name" value="LUCIFERASE-LIKE MONOOXYGENASE"/>
    <property type="match status" value="1"/>
</dbReference>
<evidence type="ECO:0000313" key="4">
    <source>
        <dbReference type="Proteomes" id="UP000661691"/>
    </source>
</evidence>
<dbReference type="Gene3D" id="3.20.20.30">
    <property type="entry name" value="Luciferase-like domain"/>
    <property type="match status" value="1"/>
</dbReference>
<dbReference type="PANTHER" id="PTHR30137">
    <property type="entry name" value="LUCIFERASE-LIKE MONOOXYGENASE"/>
    <property type="match status" value="1"/>
</dbReference>
<evidence type="ECO:0000259" key="2">
    <source>
        <dbReference type="Pfam" id="PF00296"/>
    </source>
</evidence>
<keyword evidence="4" id="KW-1185">Reference proteome</keyword>
<evidence type="ECO:0000313" key="3">
    <source>
        <dbReference type="EMBL" id="MBD1373610.1"/>
    </source>
</evidence>
<organism evidence="3 4">
    <name type="scientific">Polycladospora coralii</name>
    <dbReference type="NCBI Taxonomy" id="2771432"/>
    <lineage>
        <taxon>Bacteria</taxon>
        <taxon>Bacillati</taxon>
        <taxon>Bacillota</taxon>
        <taxon>Bacilli</taxon>
        <taxon>Bacillales</taxon>
        <taxon>Thermoactinomycetaceae</taxon>
        <taxon>Polycladospora</taxon>
    </lineage>
</organism>
<dbReference type="GO" id="GO:0005829">
    <property type="term" value="C:cytosol"/>
    <property type="evidence" value="ECO:0007669"/>
    <property type="project" value="TreeGrafter"/>
</dbReference>
<comment type="caution">
    <text evidence="3">The sequence shown here is derived from an EMBL/GenBank/DDBJ whole genome shotgun (WGS) entry which is preliminary data.</text>
</comment>
<feature type="domain" description="Luciferase-like" evidence="2">
    <location>
        <begin position="16"/>
        <end position="303"/>
    </location>
</feature>
<dbReference type="NCBIfam" id="TIGR03558">
    <property type="entry name" value="oxido_grp_1"/>
    <property type="match status" value="1"/>
</dbReference>
<evidence type="ECO:0000256" key="1">
    <source>
        <dbReference type="ARBA" id="ARBA00007789"/>
    </source>
</evidence>
<dbReference type="GO" id="GO:0016705">
    <property type="term" value="F:oxidoreductase activity, acting on paired donors, with incorporation or reduction of molecular oxygen"/>
    <property type="evidence" value="ECO:0007669"/>
    <property type="project" value="InterPro"/>
</dbReference>
<sequence length="334" mass="36881">MIKLSVLDQSPVPLGKKPVEALADTVKLAQVTEKLGYHRFWVAEHHYTRSLAGSSPEILIAHLAGKTKQIRLGSGGVMLPHYSAYKVAENFKMLEGLAPNRIDLGIGRAPGGMPLATRALQEGHTYRHDRYPVQIEDLVAYMHDDVDDQHRFPHLLATPLLDTAPEMWLLGSSGGSAMLAAKHGLGYAFAQFINGAGGAEVVKKYQASFQPSAVNDHPHVLLAIFVVCADTEEEAEKQASVLDLALLLIEKGGAGARGIPTIEMAQKYPYTDYDRYRIADNRNRMIVGTKMQIKEKILALRDTYKADEFMVVTITHDFEAKLRSYELVAEAFQA</sequence>
<dbReference type="FunFam" id="3.20.20.30:FF:000002">
    <property type="entry name" value="LLM class flavin-dependent oxidoreductase"/>
    <property type="match status" value="1"/>
</dbReference>
<comment type="similarity">
    <text evidence="1">To bacterial alkanal monooxygenase alpha and beta chains.</text>
</comment>
<dbReference type="Pfam" id="PF00296">
    <property type="entry name" value="Bac_luciferase"/>
    <property type="match status" value="1"/>
</dbReference>
<dbReference type="SUPFAM" id="SSF51679">
    <property type="entry name" value="Bacterial luciferase-like"/>
    <property type="match status" value="1"/>
</dbReference>
<reference evidence="3" key="1">
    <citation type="submission" date="2020-09" db="EMBL/GenBank/DDBJ databases">
        <title>A novel bacterium of genus Hazenella, isolated from South China Sea.</title>
        <authorList>
            <person name="Huang H."/>
            <person name="Mo K."/>
            <person name="Hu Y."/>
        </authorList>
    </citation>
    <scope>NUCLEOTIDE SEQUENCE</scope>
    <source>
        <strain evidence="3">IB182357</strain>
    </source>
</reference>
<dbReference type="InterPro" id="IPR011251">
    <property type="entry name" value="Luciferase-like_dom"/>
</dbReference>
<dbReference type="AlphaFoldDB" id="A0A926NDW4"/>
<dbReference type="InterPro" id="IPR019949">
    <property type="entry name" value="CmoO-like"/>
</dbReference>
<dbReference type="CDD" id="cd00347">
    <property type="entry name" value="Flavin_utilizing_monoxygenases"/>
    <property type="match status" value="1"/>
</dbReference>
<gene>
    <name evidence="3" type="ORF">IC620_14780</name>
</gene>
<dbReference type="InterPro" id="IPR050766">
    <property type="entry name" value="Bact_Lucif_Oxidored"/>
</dbReference>